<dbReference type="EMBL" id="JBHTIC010000008">
    <property type="protein sequence ID" value="MFD0762477.1"/>
    <property type="molecule type" value="Genomic_DNA"/>
</dbReference>
<dbReference type="PROSITE" id="PS51257">
    <property type="entry name" value="PROKAR_LIPOPROTEIN"/>
    <property type="match status" value="1"/>
</dbReference>
<keyword evidence="10" id="KW-1185">Reference proteome</keyword>
<evidence type="ECO:0000256" key="3">
    <source>
        <dbReference type="ARBA" id="ARBA00022729"/>
    </source>
</evidence>
<comment type="similarity">
    <text evidence="2">Belongs to the SusD family.</text>
</comment>
<evidence type="ECO:0000313" key="9">
    <source>
        <dbReference type="EMBL" id="MFD0762477.1"/>
    </source>
</evidence>
<evidence type="ECO:0000256" key="2">
    <source>
        <dbReference type="ARBA" id="ARBA00006275"/>
    </source>
</evidence>
<dbReference type="Pfam" id="PF07980">
    <property type="entry name" value="SusD_RagB"/>
    <property type="match status" value="1"/>
</dbReference>
<comment type="caution">
    <text evidence="9">The sequence shown here is derived from an EMBL/GenBank/DDBJ whole genome shotgun (WGS) entry which is preliminary data.</text>
</comment>
<dbReference type="RefSeq" id="WP_386782825.1">
    <property type="nucleotide sequence ID" value="NZ_JBHTIC010000008.1"/>
</dbReference>
<reference evidence="10" key="1">
    <citation type="journal article" date="2019" name="Int. J. Syst. Evol. Microbiol.">
        <title>The Global Catalogue of Microorganisms (GCM) 10K type strain sequencing project: providing services to taxonomists for standard genome sequencing and annotation.</title>
        <authorList>
            <consortium name="The Broad Institute Genomics Platform"/>
            <consortium name="The Broad Institute Genome Sequencing Center for Infectious Disease"/>
            <person name="Wu L."/>
            <person name="Ma J."/>
        </authorList>
    </citation>
    <scope>NUCLEOTIDE SEQUENCE [LARGE SCALE GENOMIC DNA]</scope>
    <source>
        <strain evidence="10">CCUG 60022</strain>
    </source>
</reference>
<accession>A0ABW2Z9S0</accession>
<dbReference type="Proteomes" id="UP001597032">
    <property type="component" value="Unassembled WGS sequence"/>
</dbReference>
<dbReference type="Pfam" id="PF14322">
    <property type="entry name" value="SusD-like_3"/>
    <property type="match status" value="1"/>
</dbReference>
<dbReference type="InterPro" id="IPR033985">
    <property type="entry name" value="SusD-like_N"/>
</dbReference>
<protein>
    <submittedName>
        <fullName evidence="9">RagB/SusD family nutrient uptake outer membrane protein</fullName>
    </submittedName>
</protein>
<feature type="domain" description="RagB/SusD" evidence="7">
    <location>
        <begin position="313"/>
        <end position="459"/>
    </location>
</feature>
<dbReference type="Gene3D" id="1.25.40.390">
    <property type="match status" value="1"/>
</dbReference>
<keyword evidence="4" id="KW-0472">Membrane</keyword>
<gene>
    <name evidence="9" type="ORF">ACFQZW_10320</name>
</gene>
<dbReference type="CDD" id="cd08977">
    <property type="entry name" value="SusD"/>
    <property type="match status" value="1"/>
</dbReference>
<evidence type="ECO:0000256" key="6">
    <source>
        <dbReference type="SAM" id="SignalP"/>
    </source>
</evidence>
<proteinExistence type="inferred from homology"/>
<dbReference type="InterPro" id="IPR011990">
    <property type="entry name" value="TPR-like_helical_dom_sf"/>
</dbReference>
<name>A0ABW2Z9S0_9FLAO</name>
<sequence length="459" mass="51958">MIQIKYIKHILIVTGILMFTSCNLTDVTDVDPVYQISEDKVITNIDQAQTALYGTYGALIDGASYISYTPAITSMMGLTMKPGVWGGGTENSFFKNDVLSDNYYLELIYTDMYFLINNANHVITKTEKLETEDARKNEIVAEAKFLRALSNFYLLRLWGEFFDENSTNGIVLKKEPIVSANPQARASVAETYNLILEDLEYAIQYAPSFSDTFYASSIAAKALKSKVLLYKKDYSNAAQVALEVINSNERELEDTFSDIFTKKIIETKEAIFQTPFDNSNDRNNKAFMYRAYFGVSDYYISQMEDDARYEAAIAYTSSGSARNNKFNNSVYNGVPLTADTEYFIRLGEIYLIYAEAVLRGNDDIDEALDALNNIRERSENILISSTNKDEILEAIRVEKVLELGAESGEEWYDLVRYHKEGNIDINTYKEISSDSKLILPLPIQTVQLSEGLINQNPGY</sequence>
<evidence type="ECO:0000256" key="1">
    <source>
        <dbReference type="ARBA" id="ARBA00004442"/>
    </source>
</evidence>
<evidence type="ECO:0000313" key="10">
    <source>
        <dbReference type="Proteomes" id="UP001597032"/>
    </source>
</evidence>
<dbReference type="SUPFAM" id="SSF48452">
    <property type="entry name" value="TPR-like"/>
    <property type="match status" value="1"/>
</dbReference>
<evidence type="ECO:0000256" key="5">
    <source>
        <dbReference type="ARBA" id="ARBA00023237"/>
    </source>
</evidence>
<dbReference type="InterPro" id="IPR012944">
    <property type="entry name" value="SusD_RagB_dom"/>
</dbReference>
<comment type="subcellular location">
    <subcellularLocation>
        <location evidence="1">Cell outer membrane</location>
    </subcellularLocation>
</comment>
<feature type="chain" id="PRO_5045299898" evidence="6">
    <location>
        <begin position="25"/>
        <end position="459"/>
    </location>
</feature>
<keyword evidence="3 6" id="KW-0732">Signal</keyword>
<evidence type="ECO:0000256" key="4">
    <source>
        <dbReference type="ARBA" id="ARBA00023136"/>
    </source>
</evidence>
<keyword evidence="5" id="KW-0998">Cell outer membrane</keyword>
<feature type="signal peptide" evidence="6">
    <location>
        <begin position="1"/>
        <end position="24"/>
    </location>
</feature>
<evidence type="ECO:0000259" key="7">
    <source>
        <dbReference type="Pfam" id="PF07980"/>
    </source>
</evidence>
<organism evidence="9 10">
    <name type="scientific">Lutibacter aestuarii</name>
    <dbReference type="NCBI Taxonomy" id="861111"/>
    <lineage>
        <taxon>Bacteria</taxon>
        <taxon>Pseudomonadati</taxon>
        <taxon>Bacteroidota</taxon>
        <taxon>Flavobacteriia</taxon>
        <taxon>Flavobacteriales</taxon>
        <taxon>Flavobacteriaceae</taxon>
        <taxon>Lutibacter</taxon>
    </lineage>
</organism>
<feature type="domain" description="SusD-like N-terminal" evidence="8">
    <location>
        <begin position="82"/>
        <end position="229"/>
    </location>
</feature>
<evidence type="ECO:0000259" key="8">
    <source>
        <dbReference type="Pfam" id="PF14322"/>
    </source>
</evidence>